<dbReference type="SUPFAM" id="SSF51735">
    <property type="entry name" value="NAD(P)-binding Rossmann-fold domains"/>
    <property type="match status" value="1"/>
</dbReference>
<dbReference type="Pfam" id="PF05368">
    <property type="entry name" value="NmrA"/>
    <property type="match status" value="1"/>
</dbReference>
<organism evidence="2 3">
    <name type="scientific">Actinomadura syzygii</name>
    <dbReference type="NCBI Taxonomy" id="1427538"/>
    <lineage>
        <taxon>Bacteria</taxon>
        <taxon>Bacillati</taxon>
        <taxon>Actinomycetota</taxon>
        <taxon>Actinomycetes</taxon>
        <taxon>Streptosporangiales</taxon>
        <taxon>Thermomonosporaceae</taxon>
        <taxon>Actinomadura</taxon>
    </lineage>
</organism>
<dbReference type="Proteomes" id="UP000322634">
    <property type="component" value="Unassembled WGS sequence"/>
</dbReference>
<proteinExistence type="predicted"/>
<dbReference type="InterPro" id="IPR051604">
    <property type="entry name" value="Ergot_Alk_Oxidoreductase"/>
</dbReference>
<protein>
    <submittedName>
        <fullName evidence="2">NAD(P)H-binding protein</fullName>
    </submittedName>
</protein>
<dbReference type="OrthoDB" id="4457504at2"/>
<dbReference type="PANTHER" id="PTHR43162:SF1">
    <property type="entry name" value="PRESTALK A DIFFERENTIATION PROTEIN A"/>
    <property type="match status" value="1"/>
</dbReference>
<evidence type="ECO:0000313" key="2">
    <source>
        <dbReference type="EMBL" id="TYC16095.1"/>
    </source>
</evidence>
<accession>A0A5D0UEQ4</accession>
<dbReference type="AlphaFoldDB" id="A0A5D0UEQ4"/>
<dbReference type="RefSeq" id="WP_148349890.1">
    <property type="nucleotide sequence ID" value="NZ_JBHSBF010000009.1"/>
</dbReference>
<name>A0A5D0UEQ4_9ACTN</name>
<feature type="domain" description="NmrA-like" evidence="1">
    <location>
        <begin position="2"/>
        <end position="276"/>
    </location>
</feature>
<evidence type="ECO:0000313" key="3">
    <source>
        <dbReference type="Proteomes" id="UP000322634"/>
    </source>
</evidence>
<dbReference type="EMBL" id="VSFF01000004">
    <property type="protein sequence ID" value="TYC16095.1"/>
    <property type="molecule type" value="Genomic_DNA"/>
</dbReference>
<keyword evidence="3" id="KW-1185">Reference proteome</keyword>
<dbReference type="InterPro" id="IPR036291">
    <property type="entry name" value="NAD(P)-bd_dom_sf"/>
</dbReference>
<dbReference type="InterPro" id="IPR008030">
    <property type="entry name" value="NmrA-like"/>
</dbReference>
<dbReference type="PANTHER" id="PTHR43162">
    <property type="match status" value="1"/>
</dbReference>
<gene>
    <name evidence="2" type="ORF">FXF65_12315</name>
</gene>
<comment type="caution">
    <text evidence="2">The sequence shown here is derived from an EMBL/GenBank/DDBJ whole genome shotgun (WGS) entry which is preliminary data.</text>
</comment>
<sequence length="286" mass="30968">MKVFVTAGTGVVGTALIAELRSRGAEVSVLTRSAENAEALPDGVRGVVGDLLDFELVRTEFAAADAVFLNLPVGADELYQGLLAVDAAKRADVQHLVYLSAQDVETMVTAPYCAGKATIEQAVKNSGVPYTIIRRGELMQNDIGAKPMLDMGIYGIPFGEIGVSRVDVRDVAEAAAIVFTTPGHFGETYTVTGPEPVTGRFAADTWKRVLDSEVAYVGDDLDSCWQILNQMMPSHIARDIWLMYEHYDHHGHVAAEDDIVRATKLLGHPPRSFTEFAEETAAAWKS</sequence>
<evidence type="ECO:0000259" key="1">
    <source>
        <dbReference type="Pfam" id="PF05368"/>
    </source>
</evidence>
<reference evidence="2 3" key="1">
    <citation type="submission" date="2019-08" db="EMBL/GenBank/DDBJ databases">
        <title>Actinomadura sp. nov. CYP1-5 isolated from mountain soil.</title>
        <authorList>
            <person name="Songsumanus A."/>
            <person name="Kuncharoen N."/>
            <person name="Kudo T."/>
            <person name="Yuki M."/>
            <person name="Igarashi Y."/>
            <person name="Tanasupawat S."/>
        </authorList>
    </citation>
    <scope>NUCLEOTIDE SEQUENCE [LARGE SCALE GENOMIC DNA]</scope>
    <source>
        <strain evidence="2 3">GKU157</strain>
    </source>
</reference>
<dbReference type="Gene3D" id="3.40.50.720">
    <property type="entry name" value="NAD(P)-binding Rossmann-like Domain"/>
    <property type="match status" value="1"/>
</dbReference>